<reference evidence="1 2" key="1">
    <citation type="submission" date="2019-11" db="EMBL/GenBank/DDBJ databases">
        <title>Draft Genome Sequence of Plant Growth-Promoting Rhizosphere-Associated Bacteria.</title>
        <authorList>
            <person name="Vasilyev I.Y."/>
            <person name="Radchenko V."/>
            <person name="Ilnitskaya E.V."/>
        </authorList>
    </citation>
    <scope>NUCLEOTIDE SEQUENCE [LARGE SCALE GENOMIC DNA]</scope>
    <source>
        <strain evidence="1 2">VRA_1sq_f</strain>
    </source>
</reference>
<gene>
    <name evidence="1" type="ORF">GKC34_14140</name>
</gene>
<keyword evidence="1" id="KW-0067">ATP-binding</keyword>
<keyword evidence="1" id="KW-0547">Nucleotide-binding</keyword>
<dbReference type="Gene3D" id="3.40.50.300">
    <property type="entry name" value="P-loop containing nucleotide triphosphate hydrolases"/>
    <property type="match status" value="1"/>
</dbReference>
<dbReference type="GO" id="GO:0005524">
    <property type="term" value="F:ATP binding"/>
    <property type="evidence" value="ECO:0007669"/>
    <property type="project" value="UniProtKB-KW"/>
</dbReference>
<dbReference type="EMBL" id="WKKZ01001385">
    <property type="protein sequence ID" value="MSE06817.1"/>
    <property type="molecule type" value="Genomic_DNA"/>
</dbReference>
<sequence>MSVLEVKDLHVTVEGKEILKGVNLKMSTGEIHAIMGPN</sequence>
<protein>
    <submittedName>
        <fullName evidence="1">ABC transporter ATP-binding protein</fullName>
    </submittedName>
</protein>
<dbReference type="SUPFAM" id="SSF52540">
    <property type="entry name" value="P-loop containing nucleoside triphosphate hydrolases"/>
    <property type="match status" value="1"/>
</dbReference>
<name>A0A6A8LW80_9LACO</name>
<comment type="caution">
    <text evidence="1">The sequence shown here is derived from an EMBL/GenBank/DDBJ whole genome shotgun (WGS) entry which is preliminary data.</text>
</comment>
<accession>A0A6A8LW80</accession>
<feature type="non-terminal residue" evidence="1">
    <location>
        <position position="38"/>
    </location>
</feature>
<dbReference type="InterPro" id="IPR027417">
    <property type="entry name" value="P-loop_NTPase"/>
</dbReference>
<evidence type="ECO:0000313" key="2">
    <source>
        <dbReference type="Proteomes" id="UP000437575"/>
    </source>
</evidence>
<proteinExistence type="predicted"/>
<dbReference type="AlphaFoldDB" id="A0A6A8LW80"/>
<dbReference type="Proteomes" id="UP000437575">
    <property type="component" value="Unassembled WGS sequence"/>
</dbReference>
<evidence type="ECO:0000313" key="1">
    <source>
        <dbReference type="EMBL" id="MSE06817.1"/>
    </source>
</evidence>
<organism evidence="1 2">
    <name type="scientific">Ligilactobacillus salivarius</name>
    <dbReference type="NCBI Taxonomy" id="1624"/>
    <lineage>
        <taxon>Bacteria</taxon>
        <taxon>Bacillati</taxon>
        <taxon>Bacillota</taxon>
        <taxon>Bacilli</taxon>
        <taxon>Lactobacillales</taxon>
        <taxon>Lactobacillaceae</taxon>
        <taxon>Ligilactobacillus</taxon>
    </lineage>
</organism>